<feature type="region of interest" description="Disordered" evidence="1">
    <location>
        <begin position="66"/>
        <end position="125"/>
    </location>
</feature>
<evidence type="ECO:0000313" key="3">
    <source>
        <dbReference type="EMBL" id="CAL4226685.1"/>
    </source>
</evidence>
<sequence>NQNPNRGNITTITPQTETINPKMSPSVKNVSLPTWLVYAAGATGCVILIVCMAILVVACHKKRNKTNADGDTELNDLPEQSGRRGSAHESENSLYIPMTTDTSQHCTSTTTDTSQHRTSTHESENSLYGAIATDTAQNQSPIQFNFI</sequence>
<keyword evidence="2" id="KW-0472">Membrane</keyword>
<gene>
    <name evidence="3" type="ORF">MNOR_LOCUS39472</name>
</gene>
<protein>
    <submittedName>
        <fullName evidence="3">Uncharacterized protein</fullName>
    </submittedName>
</protein>
<organism evidence="3 4">
    <name type="scientific">Meganyctiphanes norvegica</name>
    <name type="common">Northern krill</name>
    <name type="synonym">Thysanopoda norvegica</name>
    <dbReference type="NCBI Taxonomy" id="48144"/>
    <lineage>
        <taxon>Eukaryota</taxon>
        <taxon>Metazoa</taxon>
        <taxon>Ecdysozoa</taxon>
        <taxon>Arthropoda</taxon>
        <taxon>Crustacea</taxon>
        <taxon>Multicrustacea</taxon>
        <taxon>Malacostraca</taxon>
        <taxon>Eumalacostraca</taxon>
        <taxon>Eucarida</taxon>
        <taxon>Euphausiacea</taxon>
        <taxon>Euphausiidae</taxon>
        <taxon>Meganyctiphanes</taxon>
    </lineage>
</organism>
<feature type="transmembrane region" description="Helical" evidence="2">
    <location>
        <begin position="35"/>
        <end position="58"/>
    </location>
</feature>
<comment type="caution">
    <text evidence="3">The sequence shown here is derived from an EMBL/GenBank/DDBJ whole genome shotgun (WGS) entry which is preliminary data.</text>
</comment>
<keyword evidence="4" id="KW-1185">Reference proteome</keyword>
<accession>A0AAV2SPZ8</accession>
<evidence type="ECO:0000256" key="2">
    <source>
        <dbReference type="SAM" id="Phobius"/>
    </source>
</evidence>
<feature type="non-terminal residue" evidence="3">
    <location>
        <position position="1"/>
    </location>
</feature>
<evidence type="ECO:0000256" key="1">
    <source>
        <dbReference type="SAM" id="MobiDB-lite"/>
    </source>
</evidence>
<dbReference type="Proteomes" id="UP001497623">
    <property type="component" value="Unassembled WGS sequence"/>
</dbReference>
<keyword evidence="2" id="KW-0812">Transmembrane</keyword>
<reference evidence="3 4" key="1">
    <citation type="submission" date="2024-05" db="EMBL/GenBank/DDBJ databases">
        <authorList>
            <person name="Wallberg A."/>
        </authorList>
    </citation>
    <scope>NUCLEOTIDE SEQUENCE [LARGE SCALE GENOMIC DNA]</scope>
</reference>
<evidence type="ECO:0000313" key="4">
    <source>
        <dbReference type="Proteomes" id="UP001497623"/>
    </source>
</evidence>
<dbReference type="AlphaFoldDB" id="A0AAV2SPZ8"/>
<keyword evidence="2" id="KW-1133">Transmembrane helix</keyword>
<proteinExistence type="predicted"/>
<feature type="compositionally biased region" description="Low complexity" evidence="1">
    <location>
        <begin position="99"/>
        <end position="117"/>
    </location>
</feature>
<name>A0AAV2SPZ8_MEGNR</name>
<dbReference type="EMBL" id="CAXKWB010103132">
    <property type="protein sequence ID" value="CAL4226685.1"/>
    <property type="molecule type" value="Genomic_DNA"/>
</dbReference>